<gene>
    <name evidence="2" type="ORF">JK386_06440</name>
</gene>
<dbReference type="InterPro" id="IPR043128">
    <property type="entry name" value="Rev_trsase/Diguanyl_cyclase"/>
</dbReference>
<dbReference type="InterPro" id="IPR029016">
    <property type="entry name" value="GAF-like_dom_sf"/>
</dbReference>
<organism evidence="2 3">
    <name type="scientific">Nocardioides faecalis</name>
    <dbReference type="NCBI Taxonomy" id="2803858"/>
    <lineage>
        <taxon>Bacteria</taxon>
        <taxon>Bacillati</taxon>
        <taxon>Actinomycetota</taxon>
        <taxon>Actinomycetes</taxon>
        <taxon>Propionibacteriales</taxon>
        <taxon>Nocardioidaceae</taxon>
        <taxon>Nocardioides</taxon>
    </lineage>
</organism>
<evidence type="ECO:0000313" key="2">
    <source>
        <dbReference type="EMBL" id="MBM9459534.1"/>
    </source>
</evidence>
<dbReference type="InterPro" id="IPR003018">
    <property type="entry name" value="GAF"/>
</dbReference>
<dbReference type="PROSITE" id="PS50887">
    <property type="entry name" value="GGDEF"/>
    <property type="match status" value="1"/>
</dbReference>
<dbReference type="SMART" id="SM00065">
    <property type="entry name" value="GAF"/>
    <property type="match status" value="1"/>
</dbReference>
<dbReference type="Pfam" id="PF13185">
    <property type="entry name" value="GAF_2"/>
    <property type="match status" value="1"/>
</dbReference>
<dbReference type="Gene3D" id="3.30.450.40">
    <property type="match status" value="1"/>
</dbReference>
<dbReference type="Gene3D" id="3.30.70.270">
    <property type="match status" value="1"/>
</dbReference>
<dbReference type="Pfam" id="PF00990">
    <property type="entry name" value="GGDEF"/>
    <property type="match status" value="1"/>
</dbReference>
<dbReference type="PANTHER" id="PTHR44757">
    <property type="entry name" value="DIGUANYLATE CYCLASE DGCP"/>
    <property type="match status" value="1"/>
</dbReference>
<keyword evidence="3" id="KW-1185">Reference proteome</keyword>
<proteinExistence type="predicted"/>
<reference evidence="2" key="1">
    <citation type="submission" date="2021-01" db="EMBL/GenBank/DDBJ databases">
        <title>Novel species in genus Nocardioides.</title>
        <authorList>
            <person name="Zhang G."/>
        </authorList>
    </citation>
    <scope>NUCLEOTIDE SEQUENCE</scope>
    <source>
        <strain evidence="2">Zg-536</strain>
    </source>
</reference>
<feature type="domain" description="GGDEF" evidence="1">
    <location>
        <begin position="203"/>
        <end position="316"/>
    </location>
</feature>
<dbReference type="InterPro" id="IPR029787">
    <property type="entry name" value="Nucleotide_cyclase"/>
</dbReference>
<dbReference type="PANTHER" id="PTHR44757:SF2">
    <property type="entry name" value="BIOFILM ARCHITECTURE MAINTENANCE PROTEIN MBAA"/>
    <property type="match status" value="1"/>
</dbReference>
<dbReference type="NCBIfam" id="TIGR00254">
    <property type="entry name" value="GGDEF"/>
    <property type="match status" value="1"/>
</dbReference>
<dbReference type="EMBL" id="JAERTX010000005">
    <property type="protein sequence ID" value="MBM9459534.1"/>
    <property type="molecule type" value="Genomic_DNA"/>
</dbReference>
<dbReference type="Proteomes" id="UP000663791">
    <property type="component" value="Unassembled WGS sequence"/>
</dbReference>
<name>A0A939BSD9_9ACTN</name>
<accession>A0A939BSD9</accession>
<comment type="caution">
    <text evidence="2">The sequence shown here is derived from an EMBL/GenBank/DDBJ whole genome shotgun (WGS) entry which is preliminary data.</text>
</comment>
<dbReference type="CDD" id="cd01949">
    <property type="entry name" value="GGDEF"/>
    <property type="match status" value="1"/>
</dbReference>
<dbReference type="AlphaFoldDB" id="A0A939BSD9"/>
<dbReference type="SMART" id="SM00267">
    <property type="entry name" value="GGDEF"/>
    <property type="match status" value="1"/>
</dbReference>
<dbReference type="RefSeq" id="WP_205290861.1">
    <property type="nucleotide sequence ID" value="NZ_CP074406.1"/>
</dbReference>
<protein>
    <submittedName>
        <fullName evidence="2">Sensor domain-containing diguanylate cyclase</fullName>
    </submittedName>
</protein>
<sequence>MAEKGTGIDRLVRAITDLTTAEDLAQVQAVVRSAGRELVGSDGLAVALRDADEAYYLDEDAIAPLWRGARFPLTQSVAGRAMLGQQHVVVPELAADPSRPGEADQESFATGVLAVPVRTSDPVGALTACWARPHTPTPEELHLLQALADATSVALDKPAVSAELGSLVALPGHPLAPATDDLTGVHNRRGFFDRAQELQSEAGRGAVALVEVVGVGALNEREGREAGEELLRTVADRLTRCLRDDDVVARLGGDDFAVLSTGLDADRMRSRLLDRLGGVAHIGTADVPGPDRIVDSLLLADAARHTAKRTRAERSA</sequence>
<dbReference type="SUPFAM" id="SSF55781">
    <property type="entry name" value="GAF domain-like"/>
    <property type="match status" value="1"/>
</dbReference>
<dbReference type="InterPro" id="IPR000160">
    <property type="entry name" value="GGDEF_dom"/>
</dbReference>
<dbReference type="InterPro" id="IPR052155">
    <property type="entry name" value="Biofilm_reg_signaling"/>
</dbReference>
<evidence type="ECO:0000259" key="1">
    <source>
        <dbReference type="PROSITE" id="PS50887"/>
    </source>
</evidence>
<dbReference type="SUPFAM" id="SSF55073">
    <property type="entry name" value="Nucleotide cyclase"/>
    <property type="match status" value="1"/>
</dbReference>
<evidence type="ECO:0000313" key="3">
    <source>
        <dbReference type="Proteomes" id="UP000663791"/>
    </source>
</evidence>